<dbReference type="WBParaSite" id="Csp11.Scaffold630.g21290.t2">
    <property type="protein sequence ID" value="Csp11.Scaffold630.g21290.t2"/>
    <property type="gene ID" value="Csp11.Scaffold630.g21290"/>
</dbReference>
<dbReference type="SUPFAM" id="SSF57997">
    <property type="entry name" value="Tropomyosin"/>
    <property type="match status" value="1"/>
</dbReference>
<dbReference type="AlphaFoldDB" id="A0A1I7V0W2"/>
<keyword evidence="3" id="KW-1185">Reference proteome</keyword>
<keyword evidence="2" id="KW-1133">Transmembrane helix</keyword>
<accession>A0A1I7V0W2</accession>
<proteinExistence type="predicted"/>
<keyword evidence="2" id="KW-0472">Membrane</keyword>
<name>A0A1I7V0W2_9PELO</name>
<dbReference type="Gene3D" id="1.10.287.1490">
    <property type="match status" value="1"/>
</dbReference>
<evidence type="ECO:0000256" key="1">
    <source>
        <dbReference type="SAM" id="Coils"/>
    </source>
</evidence>
<keyword evidence="2" id="KW-0812">Transmembrane</keyword>
<evidence type="ECO:0000313" key="3">
    <source>
        <dbReference type="Proteomes" id="UP000095282"/>
    </source>
</evidence>
<evidence type="ECO:0000256" key="2">
    <source>
        <dbReference type="SAM" id="Phobius"/>
    </source>
</evidence>
<protein>
    <submittedName>
        <fullName evidence="4">FRIGIDA-like protein</fullName>
    </submittedName>
</protein>
<keyword evidence="1" id="KW-0175">Coiled coil</keyword>
<feature type="coiled-coil region" evidence="1">
    <location>
        <begin position="90"/>
        <end position="117"/>
    </location>
</feature>
<sequence>MICRVRVALKHSNPIYEEEKSSLMPSLLGAPNILRYRLLILAICFLFFYIWNRREHSFSVELRDAHAKIEVLQTEHVSVLEKLRVIWEHKNKIESELRSKKAELDKHQSKIKLKESDVYGYKKKNEQCERKLQSCRKGAEPTGVEEKIKELEGKLKETEANGGAVADILKEELKQCETKIRQLTGSCGSSNDSPGNVVVG</sequence>
<reference evidence="4" key="1">
    <citation type="submission" date="2016-11" db="UniProtKB">
        <authorList>
            <consortium name="WormBaseParasite"/>
        </authorList>
    </citation>
    <scope>IDENTIFICATION</scope>
</reference>
<organism evidence="3 4">
    <name type="scientific">Caenorhabditis tropicalis</name>
    <dbReference type="NCBI Taxonomy" id="1561998"/>
    <lineage>
        <taxon>Eukaryota</taxon>
        <taxon>Metazoa</taxon>
        <taxon>Ecdysozoa</taxon>
        <taxon>Nematoda</taxon>
        <taxon>Chromadorea</taxon>
        <taxon>Rhabditida</taxon>
        <taxon>Rhabditina</taxon>
        <taxon>Rhabditomorpha</taxon>
        <taxon>Rhabditoidea</taxon>
        <taxon>Rhabditidae</taxon>
        <taxon>Peloderinae</taxon>
        <taxon>Caenorhabditis</taxon>
    </lineage>
</organism>
<dbReference type="Proteomes" id="UP000095282">
    <property type="component" value="Unplaced"/>
</dbReference>
<evidence type="ECO:0000313" key="4">
    <source>
        <dbReference type="WBParaSite" id="Csp11.Scaffold630.g21290.t2"/>
    </source>
</evidence>
<dbReference type="STRING" id="1561998.A0A1I7V0W2"/>
<feature type="transmembrane region" description="Helical" evidence="2">
    <location>
        <begin position="33"/>
        <end position="51"/>
    </location>
</feature>